<comment type="caution">
    <text evidence="3">The sequence shown here is derived from an EMBL/GenBank/DDBJ whole genome shotgun (WGS) entry which is preliminary data.</text>
</comment>
<evidence type="ECO:0000256" key="1">
    <source>
        <dbReference type="ARBA" id="ARBA00022729"/>
    </source>
</evidence>
<dbReference type="InterPro" id="IPR003790">
    <property type="entry name" value="GHL10"/>
</dbReference>
<reference evidence="3" key="1">
    <citation type="submission" date="2019-03" db="EMBL/GenBank/DDBJ databases">
        <title>Single cell metagenomics reveals metabolic interactions within the superorganism composed of flagellate Streblomastix strix and complex community of Bacteroidetes bacteria on its surface.</title>
        <authorList>
            <person name="Treitli S.C."/>
            <person name="Kolisko M."/>
            <person name="Husnik F."/>
            <person name="Keeling P."/>
            <person name="Hampl V."/>
        </authorList>
    </citation>
    <scope>NUCLEOTIDE SEQUENCE</scope>
    <source>
        <strain evidence="3">STM</strain>
    </source>
</reference>
<feature type="domain" description="Glycosyl hydrolase-like 10" evidence="2">
    <location>
        <begin position="24"/>
        <end position="315"/>
    </location>
</feature>
<dbReference type="PANTHER" id="PTHR43405:SF1">
    <property type="entry name" value="GLYCOSYL HYDROLASE DIGH"/>
    <property type="match status" value="1"/>
</dbReference>
<protein>
    <recommendedName>
        <fullName evidence="2">Glycosyl hydrolase-like 10 domain-containing protein</fullName>
    </recommendedName>
</protein>
<dbReference type="Pfam" id="PF02638">
    <property type="entry name" value="GHL10"/>
    <property type="match status" value="1"/>
</dbReference>
<organism evidence="3">
    <name type="scientific">termite gut metagenome</name>
    <dbReference type="NCBI Taxonomy" id="433724"/>
    <lineage>
        <taxon>unclassified sequences</taxon>
        <taxon>metagenomes</taxon>
        <taxon>organismal metagenomes</taxon>
    </lineage>
</organism>
<sequence>MFRYISLFLLLLFVTSLMAQPKYEVRAAWIATIYGLDWPKNKAVDASGAHRQQEELIDILDKLKTANFNTVLLQTRIRGNVIYPSAYESISPVFTGCIDGYPGYDPLAFAIEECHKRGMECHAWIVTLPLGKQKQTDGLDKKSVIRKQSAICISYKKEWFLNPGHPQTKEYLMKIVSEVVEKYDIDGINFDYLRYPEYLNTSFDYREYKKYGQGKSLAQWRRNNITEILRYVYKGVKNLKPWVKVSSSPWGKQIPIPSYPEISWSSYYTVHQDVALWLNEGLQDQVYPMMYFRGKSFYAFALDWQRHSHGRQIIPGLGIYRLDAKESNWNCEDIEKQIHFIRNFELKGTAYYRATYLTNNSKGLYDKLINKFYTTSALPPSMSWIDSIPPSPPTHLTAIPVSGGTQLNWNVATDNDIHNASYYVVYASNTYPVNTSRPENIVAQRVREMNYVYVHTNGENPEIYFAITATDRYGNESKAIQQVVKN</sequence>
<gene>
    <name evidence="3" type="ORF">EZS27_008840</name>
</gene>
<dbReference type="Gene3D" id="3.20.20.80">
    <property type="entry name" value="Glycosidases"/>
    <property type="match status" value="1"/>
</dbReference>
<dbReference type="SUPFAM" id="SSF51445">
    <property type="entry name" value="(Trans)glycosidases"/>
    <property type="match status" value="1"/>
</dbReference>
<proteinExistence type="predicted"/>
<dbReference type="InterPro" id="IPR013783">
    <property type="entry name" value="Ig-like_fold"/>
</dbReference>
<keyword evidence="1" id="KW-0732">Signal</keyword>
<dbReference type="InterPro" id="IPR017853">
    <property type="entry name" value="GH"/>
</dbReference>
<dbReference type="Gene3D" id="2.60.40.10">
    <property type="entry name" value="Immunoglobulins"/>
    <property type="match status" value="1"/>
</dbReference>
<evidence type="ECO:0000259" key="2">
    <source>
        <dbReference type="Pfam" id="PF02638"/>
    </source>
</evidence>
<dbReference type="AlphaFoldDB" id="A0A5J4SBF3"/>
<dbReference type="EMBL" id="SNRY01000268">
    <property type="protein sequence ID" value="KAA6343474.1"/>
    <property type="molecule type" value="Genomic_DNA"/>
</dbReference>
<evidence type="ECO:0000313" key="3">
    <source>
        <dbReference type="EMBL" id="KAA6343474.1"/>
    </source>
</evidence>
<name>A0A5J4SBF3_9ZZZZ</name>
<dbReference type="PANTHER" id="PTHR43405">
    <property type="entry name" value="GLYCOSYL HYDROLASE DIGH"/>
    <property type="match status" value="1"/>
</dbReference>
<dbReference type="InterPro" id="IPR052177">
    <property type="entry name" value="Divisome_Glycosyl_Hydrolase"/>
</dbReference>
<accession>A0A5J4SBF3</accession>